<evidence type="ECO:0000256" key="7">
    <source>
        <dbReference type="ARBA" id="ARBA00019179"/>
    </source>
</evidence>
<name>A0A9D1ICQ6_9FIRM</name>
<proteinExistence type="inferred from homology"/>
<dbReference type="EC" id="3.1.26.4" evidence="6 14"/>
<evidence type="ECO:0000256" key="4">
    <source>
        <dbReference type="ARBA" id="ARBA00004496"/>
    </source>
</evidence>
<comment type="caution">
    <text evidence="18">The sequence shown here is derived from an EMBL/GenBank/DDBJ whole genome shotgun (WGS) entry which is preliminary data.</text>
</comment>
<dbReference type="InterPro" id="IPR012337">
    <property type="entry name" value="RNaseH-like_sf"/>
</dbReference>
<protein>
    <recommendedName>
        <fullName evidence="7 14">Ribonuclease HII</fullName>
        <shortName evidence="14">RNase HII</shortName>
        <ecNumber evidence="6 14">3.1.26.4</ecNumber>
    </recommendedName>
</protein>
<dbReference type="Gene3D" id="3.30.420.10">
    <property type="entry name" value="Ribonuclease H-like superfamily/Ribonuclease H"/>
    <property type="match status" value="1"/>
</dbReference>
<evidence type="ECO:0000256" key="12">
    <source>
        <dbReference type="ARBA" id="ARBA00022801"/>
    </source>
</evidence>
<feature type="binding site" evidence="14 15">
    <location>
        <position position="30"/>
    </location>
    <ligand>
        <name>a divalent metal cation</name>
        <dbReference type="ChEBI" id="CHEBI:60240"/>
    </ligand>
</feature>
<dbReference type="CDD" id="cd07182">
    <property type="entry name" value="RNase_HII_bacteria_HII_like"/>
    <property type="match status" value="1"/>
</dbReference>
<comment type="cofactor">
    <cofactor evidence="14 15">
        <name>Mn(2+)</name>
        <dbReference type="ChEBI" id="CHEBI:29035"/>
    </cofactor>
    <cofactor evidence="14 15">
        <name>Mg(2+)</name>
        <dbReference type="ChEBI" id="CHEBI:18420"/>
    </cofactor>
    <text evidence="14 15">Manganese or magnesium. Binds 1 divalent metal ion per monomer in the absence of substrate. May bind a second metal ion after substrate binding.</text>
</comment>
<dbReference type="PANTHER" id="PTHR10954:SF18">
    <property type="entry name" value="RIBONUCLEASE HII"/>
    <property type="match status" value="1"/>
</dbReference>
<dbReference type="SUPFAM" id="SSF53098">
    <property type="entry name" value="Ribonuclease H-like"/>
    <property type="match status" value="1"/>
</dbReference>
<evidence type="ECO:0000256" key="15">
    <source>
        <dbReference type="PROSITE-ProRule" id="PRU01319"/>
    </source>
</evidence>
<evidence type="ECO:0000256" key="6">
    <source>
        <dbReference type="ARBA" id="ARBA00012180"/>
    </source>
</evidence>
<evidence type="ECO:0000313" key="18">
    <source>
        <dbReference type="EMBL" id="HIU33604.1"/>
    </source>
</evidence>
<dbReference type="GO" id="GO:0003723">
    <property type="term" value="F:RNA binding"/>
    <property type="evidence" value="ECO:0007669"/>
    <property type="project" value="UniProtKB-UniRule"/>
</dbReference>
<reference evidence="18" key="1">
    <citation type="submission" date="2020-10" db="EMBL/GenBank/DDBJ databases">
        <authorList>
            <person name="Gilroy R."/>
        </authorList>
    </citation>
    <scope>NUCLEOTIDE SEQUENCE</scope>
    <source>
        <strain evidence="18">ChiHcec3-11533</strain>
    </source>
</reference>
<keyword evidence="10 14" id="KW-0479">Metal-binding</keyword>
<evidence type="ECO:0000256" key="8">
    <source>
        <dbReference type="ARBA" id="ARBA00022490"/>
    </source>
</evidence>
<dbReference type="InterPro" id="IPR001352">
    <property type="entry name" value="RNase_HII/HIII"/>
</dbReference>
<accession>A0A9D1ICQ6</accession>
<comment type="cofactor">
    <cofactor evidence="2">
        <name>Mg(2+)</name>
        <dbReference type="ChEBI" id="CHEBI:18420"/>
    </cofactor>
</comment>
<reference evidence="18" key="2">
    <citation type="journal article" date="2021" name="PeerJ">
        <title>Extensive microbial diversity within the chicken gut microbiome revealed by metagenomics and culture.</title>
        <authorList>
            <person name="Gilroy R."/>
            <person name="Ravi A."/>
            <person name="Getino M."/>
            <person name="Pursley I."/>
            <person name="Horton D.L."/>
            <person name="Alikhan N.F."/>
            <person name="Baker D."/>
            <person name="Gharbi K."/>
            <person name="Hall N."/>
            <person name="Watson M."/>
            <person name="Adriaenssens E.M."/>
            <person name="Foster-Nyarko E."/>
            <person name="Jarju S."/>
            <person name="Secka A."/>
            <person name="Antonio M."/>
            <person name="Oren A."/>
            <person name="Chaudhuri R.R."/>
            <person name="La Ragione R."/>
            <person name="Hildebrand F."/>
            <person name="Pallen M.J."/>
        </authorList>
    </citation>
    <scope>NUCLEOTIDE SEQUENCE</scope>
    <source>
        <strain evidence="18">ChiHcec3-11533</strain>
    </source>
</reference>
<dbReference type="AlphaFoldDB" id="A0A9D1ICQ6"/>
<evidence type="ECO:0000256" key="13">
    <source>
        <dbReference type="ARBA" id="ARBA00023211"/>
    </source>
</evidence>
<evidence type="ECO:0000256" key="1">
    <source>
        <dbReference type="ARBA" id="ARBA00000077"/>
    </source>
</evidence>
<sequence>MRETQEEKLHRLTELERALWAEDARIAGIDEVGRGPLAGPVVAGCICIPQEKLVPGVDDSKKLSEKRREALYPQLLEAAEYVQTAFVGPQIIDAINILQATRRAMEEAAKGFSGIFLIDAVEGLHLPGEARSLIHGDALSYMIAAASIVAKVERDRYMIALDRQYPAYGFARNKGYGTREHILALQKYGPCPEHRLSFIRNFVGDGT</sequence>
<feature type="binding site" evidence="14 15">
    <location>
        <position position="31"/>
    </location>
    <ligand>
        <name>a divalent metal cation</name>
        <dbReference type="ChEBI" id="CHEBI:60240"/>
    </ligand>
</feature>
<feature type="binding site" evidence="15">
    <location>
        <position position="119"/>
    </location>
    <ligand>
        <name>a divalent metal cation</name>
        <dbReference type="ChEBI" id="CHEBI:60240"/>
    </ligand>
</feature>
<dbReference type="PROSITE" id="PS51975">
    <property type="entry name" value="RNASE_H_2"/>
    <property type="match status" value="1"/>
</dbReference>
<dbReference type="InterPro" id="IPR022898">
    <property type="entry name" value="RNase_HII"/>
</dbReference>
<evidence type="ECO:0000256" key="10">
    <source>
        <dbReference type="ARBA" id="ARBA00022723"/>
    </source>
</evidence>
<keyword evidence="11 14" id="KW-0255">Endonuclease</keyword>
<dbReference type="GO" id="GO:0030145">
    <property type="term" value="F:manganese ion binding"/>
    <property type="evidence" value="ECO:0007669"/>
    <property type="project" value="UniProtKB-UniRule"/>
</dbReference>
<evidence type="ECO:0000256" key="2">
    <source>
        <dbReference type="ARBA" id="ARBA00001946"/>
    </source>
</evidence>
<feature type="domain" description="RNase H type-2" evidence="17">
    <location>
        <begin position="24"/>
        <end position="207"/>
    </location>
</feature>
<dbReference type="GO" id="GO:0032299">
    <property type="term" value="C:ribonuclease H2 complex"/>
    <property type="evidence" value="ECO:0007669"/>
    <property type="project" value="TreeGrafter"/>
</dbReference>
<evidence type="ECO:0000256" key="11">
    <source>
        <dbReference type="ARBA" id="ARBA00022759"/>
    </source>
</evidence>
<dbReference type="EMBL" id="DVMU01000078">
    <property type="protein sequence ID" value="HIU33604.1"/>
    <property type="molecule type" value="Genomic_DNA"/>
</dbReference>
<gene>
    <name evidence="14" type="primary">rnhB</name>
    <name evidence="18" type="ORF">IAB02_03490</name>
</gene>
<comment type="similarity">
    <text evidence="5 14 16">Belongs to the RNase HII family.</text>
</comment>
<keyword evidence="13 14" id="KW-0464">Manganese</keyword>
<comment type="catalytic activity">
    <reaction evidence="1 14 15 16">
        <text>Endonucleolytic cleavage to 5'-phosphomonoester.</text>
        <dbReference type="EC" id="3.1.26.4"/>
    </reaction>
</comment>
<dbReference type="Pfam" id="PF01351">
    <property type="entry name" value="RNase_HII"/>
    <property type="match status" value="1"/>
</dbReference>
<dbReference type="Proteomes" id="UP000824072">
    <property type="component" value="Unassembled WGS sequence"/>
</dbReference>
<dbReference type="NCBIfam" id="NF000595">
    <property type="entry name" value="PRK00015.1-3"/>
    <property type="match status" value="1"/>
</dbReference>
<evidence type="ECO:0000256" key="5">
    <source>
        <dbReference type="ARBA" id="ARBA00007383"/>
    </source>
</evidence>
<dbReference type="HAMAP" id="MF_00052_B">
    <property type="entry name" value="RNase_HII_B"/>
    <property type="match status" value="1"/>
</dbReference>
<dbReference type="GO" id="GO:0005737">
    <property type="term" value="C:cytoplasm"/>
    <property type="evidence" value="ECO:0007669"/>
    <property type="project" value="UniProtKB-SubCell"/>
</dbReference>
<evidence type="ECO:0000256" key="3">
    <source>
        <dbReference type="ARBA" id="ARBA00004065"/>
    </source>
</evidence>
<keyword evidence="9 14" id="KW-0540">Nuclease</keyword>
<evidence type="ECO:0000256" key="16">
    <source>
        <dbReference type="RuleBase" id="RU003515"/>
    </source>
</evidence>
<evidence type="ECO:0000259" key="17">
    <source>
        <dbReference type="PROSITE" id="PS51975"/>
    </source>
</evidence>
<comment type="subcellular location">
    <subcellularLocation>
        <location evidence="4 14">Cytoplasm</location>
    </subcellularLocation>
</comment>
<dbReference type="PANTHER" id="PTHR10954">
    <property type="entry name" value="RIBONUCLEASE H2 SUBUNIT A"/>
    <property type="match status" value="1"/>
</dbReference>
<evidence type="ECO:0000256" key="9">
    <source>
        <dbReference type="ARBA" id="ARBA00022722"/>
    </source>
</evidence>
<keyword evidence="12 14" id="KW-0378">Hydrolase</keyword>
<keyword evidence="8 14" id="KW-0963">Cytoplasm</keyword>
<evidence type="ECO:0000313" key="19">
    <source>
        <dbReference type="Proteomes" id="UP000824072"/>
    </source>
</evidence>
<organism evidence="18 19">
    <name type="scientific">Candidatus Pullichristensenella excrementigallinarum</name>
    <dbReference type="NCBI Taxonomy" id="2840907"/>
    <lineage>
        <taxon>Bacteria</taxon>
        <taxon>Bacillati</taxon>
        <taxon>Bacillota</taxon>
        <taxon>Clostridia</taxon>
        <taxon>Candidatus Pullichristensenella</taxon>
    </lineage>
</organism>
<evidence type="ECO:0000256" key="14">
    <source>
        <dbReference type="HAMAP-Rule" id="MF_00052"/>
    </source>
</evidence>
<comment type="function">
    <text evidence="3 14 16">Endonuclease that specifically degrades the RNA of RNA-DNA hybrids.</text>
</comment>
<dbReference type="GO" id="GO:0004523">
    <property type="term" value="F:RNA-DNA hybrid ribonuclease activity"/>
    <property type="evidence" value="ECO:0007669"/>
    <property type="project" value="UniProtKB-UniRule"/>
</dbReference>
<dbReference type="InterPro" id="IPR036397">
    <property type="entry name" value="RNaseH_sf"/>
</dbReference>
<dbReference type="GO" id="GO:0006298">
    <property type="term" value="P:mismatch repair"/>
    <property type="evidence" value="ECO:0007669"/>
    <property type="project" value="TreeGrafter"/>
</dbReference>
<comment type="caution">
    <text evidence="14">Lacks conserved residue(s) required for the propagation of feature annotation.</text>
</comment>
<dbReference type="InterPro" id="IPR024567">
    <property type="entry name" value="RNase_HII/HIII_dom"/>
</dbReference>
<dbReference type="GO" id="GO:0043137">
    <property type="term" value="P:DNA replication, removal of RNA primer"/>
    <property type="evidence" value="ECO:0007669"/>
    <property type="project" value="TreeGrafter"/>
</dbReference>